<accession>A0A8J3H2P0</accession>
<dbReference type="Proteomes" id="UP000626220">
    <property type="component" value="Unassembled WGS sequence"/>
</dbReference>
<dbReference type="EMBL" id="BNCJ01000024">
    <property type="protein sequence ID" value="GHF70010.1"/>
    <property type="molecule type" value="Genomic_DNA"/>
</dbReference>
<comment type="caution">
    <text evidence="1">The sequence shown here is derived from an EMBL/GenBank/DDBJ whole genome shotgun (WGS) entry which is preliminary data.</text>
</comment>
<reference evidence="1" key="2">
    <citation type="submission" date="2020-09" db="EMBL/GenBank/DDBJ databases">
        <authorList>
            <person name="Sun Q."/>
            <person name="Kim S."/>
        </authorList>
    </citation>
    <scope>NUCLEOTIDE SEQUENCE</scope>
    <source>
        <strain evidence="1">KCTC 42650</strain>
    </source>
</reference>
<protein>
    <submittedName>
        <fullName evidence="1">Uncharacterized protein</fullName>
    </submittedName>
</protein>
<reference evidence="1" key="1">
    <citation type="journal article" date="2014" name="Int. J. Syst. Evol. Microbiol.">
        <title>Complete genome sequence of Corynebacterium casei LMG S-19264T (=DSM 44701T), isolated from a smear-ripened cheese.</title>
        <authorList>
            <consortium name="US DOE Joint Genome Institute (JGI-PGF)"/>
            <person name="Walter F."/>
            <person name="Albersmeier A."/>
            <person name="Kalinowski J."/>
            <person name="Ruckert C."/>
        </authorList>
    </citation>
    <scope>NUCLEOTIDE SEQUENCE</scope>
    <source>
        <strain evidence="1">KCTC 42650</strain>
    </source>
</reference>
<dbReference type="AlphaFoldDB" id="A0A8J3H2P0"/>
<evidence type="ECO:0000313" key="2">
    <source>
        <dbReference type="Proteomes" id="UP000626220"/>
    </source>
</evidence>
<keyword evidence="2" id="KW-1185">Reference proteome</keyword>
<evidence type="ECO:0000313" key="1">
    <source>
        <dbReference type="EMBL" id="GHF70010.1"/>
    </source>
</evidence>
<name>A0A8J3H2P0_9RHOB</name>
<dbReference type="RefSeq" id="WP_189682517.1">
    <property type="nucleotide sequence ID" value="NZ_BNCJ01000024.1"/>
</dbReference>
<proteinExistence type="predicted"/>
<sequence>MIVCLGWGSLIWNPGDLPIKGGWQADGPVLPLEFARQSGERHITLVVCESGTPCTCLWAELDVPDVEAARSALKTRERLPSTRNAAYWSPGDRSDHFGGEIIEAWAIGRKLDGVVWTGLPPKSPATEKNHDFPSADVVLEHLKALDGEARVKAEEYVRRAPPKVRTPYRTRIEAELDWLPQD</sequence>
<organism evidence="1 2">
    <name type="scientific">Seohaeicola zhoushanensis</name>
    <dbReference type="NCBI Taxonomy" id="1569283"/>
    <lineage>
        <taxon>Bacteria</taxon>
        <taxon>Pseudomonadati</taxon>
        <taxon>Pseudomonadota</taxon>
        <taxon>Alphaproteobacteria</taxon>
        <taxon>Rhodobacterales</taxon>
        <taxon>Roseobacteraceae</taxon>
        <taxon>Seohaeicola</taxon>
    </lineage>
</organism>
<gene>
    <name evidence="1" type="ORF">GCM10017056_46330</name>
</gene>